<dbReference type="InterPro" id="IPR050178">
    <property type="entry name" value="AspA/AstE_fam"/>
</dbReference>
<comment type="caution">
    <text evidence="2">The sequence shown here is derived from an EMBL/GenBank/DDBJ whole genome shotgun (WGS) entry which is preliminary data.</text>
</comment>
<organism evidence="2 3">
    <name type="scientific">Engystomops pustulosus</name>
    <name type="common">Tungara frog</name>
    <name type="synonym">Physalaemus pustulosus</name>
    <dbReference type="NCBI Taxonomy" id="76066"/>
    <lineage>
        <taxon>Eukaryota</taxon>
        <taxon>Metazoa</taxon>
        <taxon>Chordata</taxon>
        <taxon>Craniata</taxon>
        <taxon>Vertebrata</taxon>
        <taxon>Euteleostomi</taxon>
        <taxon>Amphibia</taxon>
        <taxon>Batrachia</taxon>
        <taxon>Anura</taxon>
        <taxon>Neobatrachia</taxon>
        <taxon>Hyloidea</taxon>
        <taxon>Leptodactylidae</taxon>
        <taxon>Leiuperinae</taxon>
        <taxon>Engystomops</taxon>
    </lineage>
</organism>
<dbReference type="InterPro" id="IPR007036">
    <property type="entry name" value="Aste_AspA_hybrid_dom"/>
</dbReference>
<accession>A0AAV7AK21</accession>
<protein>
    <recommendedName>
        <fullName evidence="1">AstE/AspA barrel-sandwich hybrid domain-containing protein</fullName>
    </recommendedName>
</protein>
<evidence type="ECO:0000313" key="2">
    <source>
        <dbReference type="EMBL" id="KAG8560342.1"/>
    </source>
</evidence>
<dbReference type="Pfam" id="PF04952">
    <property type="entry name" value="AstE_AspA_hybrid"/>
    <property type="match status" value="1"/>
</dbReference>
<name>A0AAV7AK21_ENGPU</name>
<dbReference type="Proteomes" id="UP000824782">
    <property type="component" value="Unassembled WGS sequence"/>
</dbReference>
<sequence length="105" mass="11431">IEFPAFEVDVYQRVGHVNFPLTPDGELSAAIHPSLQDGDFSLLHPGDPAFLTLDDKIIPYTGDKPVYVVFINEAAYYEKNVAFILAEKVNVSVPALSSRGGKGPL</sequence>
<dbReference type="Gene3D" id="2.20.25.160">
    <property type="match status" value="1"/>
</dbReference>
<dbReference type="GO" id="GO:0005829">
    <property type="term" value="C:cytosol"/>
    <property type="evidence" value="ECO:0007669"/>
    <property type="project" value="TreeGrafter"/>
</dbReference>
<reference evidence="2" key="1">
    <citation type="thesis" date="2020" institute="ProQuest LLC" country="789 East Eisenhower Parkway, Ann Arbor, MI, USA">
        <title>Comparative Genomics and Chromosome Evolution.</title>
        <authorList>
            <person name="Mudd A.B."/>
        </authorList>
    </citation>
    <scope>NUCLEOTIDE SEQUENCE</scope>
    <source>
        <strain evidence="2">237g6f4</strain>
        <tissue evidence="2">Blood</tissue>
    </source>
</reference>
<dbReference type="AlphaFoldDB" id="A0AAV7AK21"/>
<dbReference type="PANTHER" id="PTHR15162">
    <property type="entry name" value="ASPARTOACYLASE"/>
    <property type="match status" value="1"/>
</dbReference>
<dbReference type="EMBL" id="WNYA01000007">
    <property type="protein sequence ID" value="KAG8560342.1"/>
    <property type="molecule type" value="Genomic_DNA"/>
</dbReference>
<evidence type="ECO:0000259" key="1">
    <source>
        <dbReference type="Pfam" id="PF04952"/>
    </source>
</evidence>
<proteinExistence type="predicted"/>
<dbReference type="SUPFAM" id="SSF53187">
    <property type="entry name" value="Zn-dependent exopeptidases"/>
    <property type="match status" value="1"/>
</dbReference>
<feature type="non-terminal residue" evidence="2">
    <location>
        <position position="1"/>
    </location>
</feature>
<evidence type="ECO:0000313" key="3">
    <source>
        <dbReference type="Proteomes" id="UP000824782"/>
    </source>
</evidence>
<keyword evidence="3" id="KW-1185">Reference proteome</keyword>
<feature type="domain" description="AstE/AspA barrel-sandwich hybrid" evidence="1">
    <location>
        <begin position="7"/>
        <end position="88"/>
    </location>
</feature>
<dbReference type="GO" id="GO:0004046">
    <property type="term" value="F:aminoacylase activity"/>
    <property type="evidence" value="ECO:0007669"/>
    <property type="project" value="TreeGrafter"/>
</dbReference>
<gene>
    <name evidence="2" type="ORF">GDO81_014933</name>
</gene>
<dbReference type="PANTHER" id="PTHR15162:SF5">
    <property type="entry name" value="N-ACYL-AROMATIC-L-AMINO ACID AMIDOHYDROLASE (CARBOXYLATE-FORMING)"/>
    <property type="match status" value="1"/>
</dbReference>